<evidence type="ECO:0000313" key="1">
    <source>
        <dbReference type="EMBL" id="PIR71444.1"/>
    </source>
</evidence>
<reference evidence="2" key="1">
    <citation type="submission" date="2017-09" db="EMBL/GenBank/DDBJ databases">
        <title>Depth-based differentiation of microbial function through sediment-hosted aquifers and enrichment of novel symbionts in the deep terrestrial subsurface.</title>
        <authorList>
            <person name="Probst A.J."/>
            <person name="Ladd B."/>
            <person name="Jarett J.K."/>
            <person name="Geller-Mcgrath D.E."/>
            <person name="Sieber C.M.K."/>
            <person name="Emerson J.B."/>
            <person name="Anantharaman K."/>
            <person name="Thomas B.C."/>
            <person name="Malmstrom R."/>
            <person name="Stieglmeier M."/>
            <person name="Klingl A."/>
            <person name="Woyke T."/>
            <person name="Ryan C.M."/>
            <person name="Banfield J.F."/>
        </authorList>
    </citation>
    <scope>NUCLEOTIDE SEQUENCE [LARGE SCALE GENOMIC DNA]</scope>
</reference>
<gene>
    <name evidence="1" type="ORF">COU43_02610</name>
</gene>
<evidence type="ECO:0000313" key="2">
    <source>
        <dbReference type="Proteomes" id="UP000228909"/>
    </source>
</evidence>
<dbReference type="AlphaFoldDB" id="A0A2H0TKD9"/>
<dbReference type="Proteomes" id="UP000228909">
    <property type="component" value="Unassembled WGS sequence"/>
</dbReference>
<protein>
    <submittedName>
        <fullName evidence="1">Uncharacterized protein</fullName>
    </submittedName>
</protein>
<proteinExistence type="predicted"/>
<accession>A0A2H0TKD9</accession>
<organism evidence="1 2">
    <name type="scientific">Candidatus Nealsonbacteria bacterium CG10_big_fil_rev_8_21_14_0_10_37_25</name>
    <dbReference type="NCBI Taxonomy" id="1974711"/>
    <lineage>
        <taxon>Bacteria</taxon>
        <taxon>Candidatus Nealsoniibacteriota</taxon>
    </lineage>
</organism>
<name>A0A2H0TKD9_9BACT</name>
<comment type="caution">
    <text evidence="1">The sequence shown here is derived from an EMBL/GenBank/DDBJ whole genome shotgun (WGS) entry which is preliminary data.</text>
</comment>
<sequence length="85" mass="10264">MEKIVYSSHLILRLKLRKIPYNLPKIICQTSKEHYFDKETFKKIAVKKVKFKNKLRGMAVVYNQGDGKNYEKIKFKKNNKLRFQK</sequence>
<dbReference type="EMBL" id="PFCK01000074">
    <property type="protein sequence ID" value="PIR71444.1"/>
    <property type="molecule type" value="Genomic_DNA"/>
</dbReference>